<dbReference type="EMBL" id="LNYA01000023">
    <property type="protein sequence ID" value="KTC98178.1"/>
    <property type="molecule type" value="Genomic_DNA"/>
</dbReference>
<comment type="caution">
    <text evidence="1">The sequence shown here is derived from an EMBL/GenBank/DDBJ whole genome shotgun (WGS) entry which is preliminary data.</text>
</comment>
<name>A0A0W0TR89_LEGER</name>
<accession>A0A0W0TR89</accession>
<protein>
    <submittedName>
        <fullName evidence="1">Uncharacterized protein</fullName>
    </submittedName>
</protein>
<dbReference type="Proteomes" id="UP000054773">
    <property type="component" value="Unassembled WGS sequence"/>
</dbReference>
<proteinExistence type="predicted"/>
<dbReference type="PATRIC" id="fig|448.7.peg.1290"/>
<dbReference type="AlphaFoldDB" id="A0A0W0TR89"/>
<organism evidence="1 2">
    <name type="scientific">Legionella erythra</name>
    <dbReference type="NCBI Taxonomy" id="448"/>
    <lineage>
        <taxon>Bacteria</taxon>
        <taxon>Pseudomonadati</taxon>
        <taxon>Pseudomonadota</taxon>
        <taxon>Gammaproteobacteria</taxon>
        <taxon>Legionellales</taxon>
        <taxon>Legionellaceae</taxon>
        <taxon>Legionella</taxon>
    </lineage>
</organism>
<evidence type="ECO:0000313" key="2">
    <source>
        <dbReference type="Proteomes" id="UP000054773"/>
    </source>
</evidence>
<dbReference type="STRING" id="448.Lery_1232"/>
<evidence type="ECO:0000313" key="1">
    <source>
        <dbReference type="EMBL" id="KTC98178.1"/>
    </source>
</evidence>
<gene>
    <name evidence="1" type="ORF">Lery_1232</name>
</gene>
<sequence>MGYSDIESDDEPVLIFHPPSASYPLTDIRKNRVCPPPRTLPTRAHKTETMTDELAAQLFDAITSGIKSYNNKEERDGVVNGYFTLFRHGQHGKMKANELQDSLAKKSFSDMLHLLNDYFNSSDAHYNNHSLATYLLDKLNDFVTSLDSTYQPETGSMAWASVLSHLKHYSKALGDDCMKTATQTSL</sequence>
<keyword evidence="2" id="KW-1185">Reference proteome</keyword>
<reference evidence="1 2" key="1">
    <citation type="submission" date="2015-11" db="EMBL/GenBank/DDBJ databases">
        <title>Genomic analysis of 38 Legionella species identifies large and diverse effector repertoires.</title>
        <authorList>
            <person name="Burstein D."/>
            <person name="Amaro F."/>
            <person name="Zusman T."/>
            <person name="Lifshitz Z."/>
            <person name="Cohen O."/>
            <person name="Gilbert J.A."/>
            <person name="Pupko T."/>
            <person name="Shuman H.A."/>
            <person name="Segal G."/>
        </authorList>
    </citation>
    <scope>NUCLEOTIDE SEQUENCE [LARGE SCALE GENOMIC DNA]</scope>
    <source>
        <strain evidence="1 2">SE-32A-C8</strain>
    </source>
</reference>